<name>A0A917T3J2_9ACTN</name>
<evidence type="ECO:0000259" key="3">
    <source>
        <dbReference type="Pfam" id="PF17761"/>
    </source>
</evidence>
<evidence type="ECO:0000256" key="1">
    <source>
        <dbReference type="SAM" id="MobiDB-lite"/>
    </source>
</evidence>
<dbReference type="PANTHER" id="PTHR30547:SF0">
    <property type="entry name" value="BLR8175 PROTEIN"/>
    <property type="match status" value="1"/>
</dbReference>
<comment type="caution">
    <text evidence="4">The sequence shown here is derived from an EMBL/GenBank/DDBJ whole genome shotgun (WGS) entry which is preliminary data.</text>
</comment>
<dbReference type="Proteomes" id="UP000655208">
    <property type="component" value="Unassembled WGS sequence"/>
</dbReference>
<sequence length="374" mass="41303">MTSLVPEGYGGLVSAIGAEVRTTRLRAARSANTELVRLYWRIGRLILDRQHAQPWGSKVIRQLAADLRREFPDMTGLSATNLQYMRAFAAAWPAEPISPQPVGTLPWGHVRALLDQLDDPALRDWYAERDAMNSWSRQVLEHHIATDLHRRTGAAPSNFTEHLEPVDADQAQEIVKDPYVFDFLDLTERSRERAIETALTERLQQTLAELGPGFAFVGRQVHFAVDGDEFFVDLLLFHAEQVRYVVVELKVGRFRHEYAGQLAFYVTVVDDQLRHPTRHAPTVGILLCSEGSKEAVVRYALRSANAPMAIATYTYDALPPAEQAALPPAEQVTAAFAVAITGAAEATGTGTASIDATSTVTDGDTYTHTDGSRP</sequence>
<reference evidence="4" key="1">
    <citation type="journal article" date="2014" name="Int. J. Syst. Evol. Microbiol.">
        <title>Complete genome sequence of Corynebacterium casei LMG S-19264T (=DSM 44701T), isolated from a smear-ripened cheese.</title>
        <authorList>
            <consortium name="US DOE Joint Genome Institute (JGI-PGF)"/>
            <person name="Walter F."/>
            <person name="Albersmeier A."/>
            <person name="Kalinowski J."/>
            <person name="Ruckert C."/>
        </authorList>
    </citation>
    <scope>NUCLEOTIDE SEQUENCE</scope>
    <source>
        <strain evidence="4">CGMCC 4.7308</strain>
    </source>
</reference>
<evidence type="ECO:0008006" key="6">
    <source>
        <dbReference type="Google" id="ProtNLM"/>
    </source>
</evidence>
<organism evidence="4 5">
    <name type="scientific">Nakamurella endophytica</name>
    <dbReference type="NCBI Taxonomy" id="1748367"/>
    <lineage>
        <taxon>Bacteria</taxon>
        <taxon>Bacillati</taxon>
        <taxon>Actinomycetota</taxon>
        <taxon>Actinomycetes</taxon>
        <taxon>Nakamurellales</taxon>
        <taxon>Nakamurellaceae</taxon>
        <taxon>Nakamurella</taxon>
    </lineage>
</organism>
<evidence type="ECO:0000259" key="2">
    <source>
        <dbReference type="Pfam" id="PF06250"/>
    </source>
</evidence>
<dbReference type="GO" id="GO:0003676">
    <property type="term" value="F:nucleic acid binding"/>
    <property type="evidence" value="ECO:0007669"/>
    <property type="project" value="InterPro"/>
</dbReference>
<feature type="domain" description="YhcG PDDEXK nuclease" evidence="2">
    <location>
        <begin position="172"/>
        <end position="315"/>
    </location>
</feature>
<feature type="region of interest" description="Disordered" evidence="1">
    <location>
        <begin position="347"/>
        <end position="374"/>
    </location>
</feature>
<reference evidence="4" key="2">
    <citation type="submission" date="2020-09" db="EMBL/GenBank/DDBJ databases">
        <authorList>
            <person name="Sun Q."/>
            <person name="Zhou Y."/>
        </authorList>
    </citation>
    <scope>NUCLEOTIDE SEQUENCE</scope>
    <source>
        <strain evidence="4">CGMCC 4.7308</strain>
    </source>
</reference>
<feature type="domain" description="YhcG N-terminal" evidence="3">
    <location>
        <begin position="16"/>
        <end position="151"/>
    </location>
</feature>
<dbReference type="InterPro" id="IPR041527">
    <property type="entry name" value="YhcG_N"/>
</dbReference>
<evidence type="ECO:0000313" key="4">
    <source>
        <dbReference type="EMBL" id="GGM09647.1"/>
    </source>
</evidence>
<gene>
    <name evidence="4" type="ORF">GCM10011594_31920</name>
</gene>
<dbReference type="InterPro" id="IPR011856">
    <property type="entry name" value="tRNA_endonuc-like_dom_sf"/>
</dbReference>
<dbReference type="Pfam" id="PF06250">
    <property type="entry name" value="YhcG_C"/>
    <property type="match status" value="1"/>
</dbReference>
<accession>A0A917T3J2</accession>
<dbReference type="AlphaFoldDB" id="A0A917T3J2"/>
<dbReference type="Gene3D" id="3.40.1350.10">
    <property type="match status" value="1"/>
</dbReference>
<dbReference type="RefSeq" id="WP_229674497.1">
    <property type="nucleotide sequence ID" value="NZ_BMNA01000007.1"/>
</dbReference>
<dbReference type="InterPro" id="IPR009362">
    <property type="entry name" value="YhcG_C"/>
</dbReference>
<keyword evidence="5" id="KW-1185">Reference proteome</keyword>
<dbReference type="Pfam" id="PF17761">
    <property type="entry name" value="DUF1016_N"/>
    <property type="match status" value="1"/>
</dbReference>
<feature type="compositionally biased region" description="Polar residues" evidence="1">
    <location>
        <begin position="354"/>
        <end position="364"/>
    </location>
</feature>
<dbReference type="InterPro" id="IPR053148">
    <property type="entry name" value="PD-DEXK-like_domain"/>
</dbReference>
<dbReference type="PANTHER" id="PTHR30547">
    <property type="entry name" value="UNCHARACTERIZED PROTEIN YHCG-RELATED"/>
    <property type="match status" value="1"/>
</dbReference>
<feature type="compositionally biased region" description="Basic and acidic residues" evidence="1">
    <location>
        <begin position="365"/>
        <end position="374"/>
    </location>
</feature>
<protein>
    <recommendedName>
        <fullName evidence="6">DUF1016 domain-containing protein</fullName>
    </recommendedName>
</protein>
<evidence type="ECO:0000313" key="5">
    <source>
        <dbReference type="Proteomes" id="UP000655208"/>
    </source>
</evidence>
<proteinExistence type="predicted"/>
<dbReference type="EMBL" id="BMNA01000007">
    <property type="protein sequence ID" value="GGM09647.1"/>
    <property type="molecule type" value="Genomic_DNA"/>
</dbReference>